<gene>
    <name evidence="6" type="ORF">S03H2_35843</name>
</gene>
<dbReference type="PROSITE" id="PS00599">
    <property type="entry name" value="AA_TRANSFER_CLASS_2"/>
    <property type="match status" value="1"/>
</dbReference>
<dbReference type="GO" id="GO:0030170">
    <property type="term" value="F:pyridoxal phosphate binding"/>
    <property type="evidence" value="ECO:0007669"/>
    <property type="project" value="InterPro"/>
</dbReference>
<dbReference type="GO" id="GO:0008483">
    <property type="term" value="F:transaminase activity"/>
    <property type="evidence" value="ECO:0007669"/>
    <property type="project" value="UniProtKB-KW"/>
</dbReference>
<name>X1HBG1_9ZZZZ</name>
<organism evidence="6">
    <name type="scientific">marine sediment metagenome</name>
    <dbReference type="NCBI Taxonomy" id="412755"/>
    <lineage>
        <taxon>unclassified sequences</taxon>
        <taxon>metagenomes</taxon>
        <taxon>ecological metagenomes</taxon>
    </lineage>
</organism>
<keyword evidence="3" id="KW-0808">Transferase</keyword>
<dbReference type="InterPro" id="IPR015421">
    <property type="entry name" value="PyrdxlP-dep_Trfase_major"/>
</dbReference>
<dbReference type="CDD" id="cd00609">
    <property type="entry name" value="AAT_like"/>
    <property type="match status" value="1"/>
</dbReference>
<keyword evidence="2" id="KW-0032">Aminotransferase</keyword>
<sequence length="272" mass="31304">MNNMSIVEKIIRNNIRNLVPYSTARDEYSGEQAVFLDANENPFYTGVNRYPDPSQSKLKVKISQIKNISYERIFLGNGSDEAMDLLIRAFCEPGIDNVVSIKPTYGMYKVLADIHDTEFREVLLTGEYQLDKEALLKVADLNSTLLFINSPNNPTSNSFYHEDIVYLLENFEGIVVLDEAYIDFSQQRSFMDSLDNYPNLVILQTFSKAWGMAGIRLGMAFASRDIISVMSRIKYPYNINKLTQKFALQKLDEESEKNAWVKMILEQRNILR</sequence>
<dbReference type="InterPro" id="IPR001917">
    <property type="entry name" value="Aminotrans_II_pyridoxalP_BS"/>
</dbReference>
<feature type="non-terminal residue" evidence="6">
    <location>
        <position position="272"/>
    </location>
</feature>
<dbReference type="PANTHER" id="PTHR42885">
    <property type="entry name" value="HISTIDINOL-PHOSPHATE AMINOTRANSFERASE-RELATED"/>
    <property type="match status" value="1"/>
</dbReference>
<evidence type="ECO:0000256" key="3">
    <source>
        <dbReference type="ARBA" id="ARBA00022679"/>
    </source>
</evidence>
<dbReference type="InterPro" id="IPR015422">
    <property type="entry name" value="PyrdxlP-dep_Trfase_small"/>
</dbReference>
<proteinExistence type="predicted"/>
<reference evidence="6" key="1">
    <citation type="journal article" date="2014" name="Front. Microbiol.">
        <title>High frequency of phylogenetically diverse reductive dehalogenase-homologous genes in deep subseafloor sedimentary metagenomes.</title>
        <authorList>
            <person name="Kawai M."/>
            <person name="Futagami T."/>
            <person name="Toyoda A."/>
            <person name="Takaki Y."/>
            <person name="Nishi S."/>
            <person name="Hori S."/>
            <person name="Arai W."/>
            <person name="Tsubouchi T."/>
            <person name="Morono Y."/>
            <person name="Uchiyama I."/>
            <person name="Ito T."/>
            <person name="Fujiyama A."/>
            <person name="Inagaki F."/>
            <person name="Takami H."/>
        </authorList>
    </citation>
    <scope>NUCLEOTIDE SEQUENCE</scope>
    <source>
        <strain evidence="6">Expedition CK06-06</strain>
    </source>
</reference>
<evidence type="ECO:0000313" key="6">
    <source>
        <dbReference type="EMBL" id="GAH51194.1"/>
    </source>
</evidence>
<comment type="caution">
    <text evidence="6">The sequence shown here is derived from an EMBL/GenBank/DDBJ whole genome shotgun (WGS) entry which is preliminary data.</text>
</comment>
<dbReference type="Gene3D" id="3.90.1150.10">
    <property type="entry name" value="Aspartate Aminotransferase, domain 1"/>
    <property type="match status" value="1"/>
</dbReference>
<dbReference type="SUPFAM" id="SSF53383">
    <property type="entry name" value="PLP-dependent transferases"/>
    <property type="match status" value="1"/>
</dbReference>
<dbReference type="InterPro" id="IPR015424">
    <property type="entry name" value="PyrdxlP-dep_Trfase"/>
</dbReference>
<protein>
    <recommendedName>
        <fullName evidence="5">Aminotransferase class I/classII large domain-containing protein</fullName>
    </recommendedName>
</protein>
<dbReference type="Gene3D" id="3.40.640.10">
    <property type="entry name" value="Type I PLP-dependent aspartate aminotransferase-like (Major domain)"/>
    <property type="match status" value="1"/>
</dbReference>
<comment type="cofactor">
    <cofactor evidence="1">
        <name>pyridoxal 5'-phosphate</name>
        <dbReference type="ChEBI" id="CHEBI:597326"/>
    </cofactor>
</comment>
<evidence type="ECO:0000256" key="2">
    <source>
        <dbReference type="ARBA" id="ARBA00022576"/>
    </source>
</evidence>
<feature type="domain" description="Aminotransferase class I/classII large" evidence="5">
    <location>
        <begin position="46"/>
        <end position="264"/>
    </location>
</feature>
<dbReference type="InterPro" id="IPR004839">
    <property type="entry name" value="Aminotransferase_I/II_large"/>
</dbReference>
<dbReference type="AlphaFoldDB" id="X1HBG1"/>
<evidence type="ECO:0000256" key="4">
    <source>
        <dbReference type="ARBA" id="ARBA00022898"/>
    </source>
</evidence>
<evidence type="ECO:0000259" key="5">
    <source>
        <dbReference type="Pfam" id="PF00155"/>
    </source>
</evidence>
<keyword evidence="4" id="KW-0663">Pyridoxal phosphate</keyword>
<accession>X1HBG1</accession>
<dbReference type="PANTHER" id="PTHR42885:SF2">
    <property type="entry name" value="HISTIDINOL-PHOSPHATE AMINOTRANSFERASE"/>
    <property type="match status" value="1"/>
</dbReference>
<evidence type="ECO:0000256" key="1">
    <source>
        <dbReference type="ARBA" id="ARBA00001933"/>
    </source>
</evidence>
<dbReference type="EMBL" id="BARU01021950">
    <property type="protein sequence ID" value="GAH51194.1"/>
    <property type="molecule type" value="Genomic_DNA"/>
</dbReference>
<dbReference type="Pfam" id="PF00155">
    <property type="entry name" value="Aminotran_1_2"/>
    <property type="match status" value="1"/>
</dbReference>